<dbReference type="EMBL" id="BSOH01000020">
    <property type="protein sequence ID" value="GLR18372.1"/>
    <property type="molecule type" value="Genomic_DNA"/>
</dbReference>
<feature type="compositionally biased region" description="Basic and acidic residues" evidence="1">
    <location>
        <begin position="1"/>
        <end position="11"/>
    </location>
</feature>
<dbReference type="RefSeq" id="WP_235293737.1">
    <property type="nucleotide sequence ID" value="NZ_BSOH01000020.1"/>
</dbReference>
<dbReference type="AlphaFoldDB" id="A0AA37WFB4"/>
<reference evidence="3" key="1">
    <citation type="journal article" date="2014" name="Int. J. Syst. Evol. Microbiol.">
        <title>Complete genome sequence of Corynebacterium casei LMG S-19264T (=DSM 44701T), isolated from a smear-ripened cheese.</title>
        <authorList>
            <consortium name="US DOE Joint Genome Institute (JGI-PGF)"/>
            <person name="Walter F."/>
            <person name="Albersmeier A."/>
            <person name="Kalinowski J."/>
            <person name="Ruckert C."/>
        </authorList>
    </citation>
    <scope>NUCLEOTIDE SEQUENCE</scope>
    <source>
        <strain evidence="3">NBRC 108769</strain>
    </source>
</reference>
<gene>
    <name evidence="3" type="ORF">GCM10007940_29880</name>
</gene>
<dbReference type="Pfam" id="PF13699">
    <property type="entry name" value="eCIS_core"/>
    <property type="match status" value="1"/>
</dbReference>
<dbReference type="InterPro" id="IPR025295">
    <property type="entry name" value="eCIS_core_dom"/>
</dbReference>
<evidence type="ECO:0000313" key="3">
    <source>
        <dbReference type="EMBL" id="GLR18372.1"/>
    </source>
</evidence>
<keyword evidence="4" id="KW-1185">Reference proteome</keyword>
<evidence type="ECO:0000259" key="2">
    <source>
        <dbReference type="Pfam" id="PF13699"/>
    </source>
</evidence>
<organism evidence="3 4">
    <name type="scientific">Portibacter lacus</name>
    <dbReference type="NCBI Taxonomy" id="1099794"/>
    <lineage>
        <taxon>Bacteria</taxon>
        <taxon>Pseudomonadati</taxon>
        <taxon>Bacteroidota</taxon>
        <taxon>Saprospiria</taxon>
        <taxon>Saprospirales</taxon>
        <taxon>Haliscomenobacteraceae</taxon>
        <taxon>Portibacter</taxon>
    </lineage>
</organism>
<reference evidence="3" key="2">
    <citation type="submission" date="2023-01" db="EMBL/GenBank/DDBJ databases">
        <title>Draft genome sequence of Portibacter lacus strain NBRC 108769.</title>
        <authorList>
            <person name="Sun Q."/>
            <person name="Mori K."/>
        </authorList>
    </citation>
    <scope>NUCLEOTIDE SEQUENCE</scope>
    <source>
        <strain evidence="3">NBRC 108769</strain>
    </source>
</reference>
<name>A0AA37WFB4_9BACT</name>
<feature type="compositionally biased region" description="Polar residues" evidence="1">
    <location>
        <begin position="12"/>
        <end position="25"/>
    </location>
</feature>
<feature type="domain" description="eCIS core" evidence="2">
    <location>
        <begin position="85"/>
        <end position="154"/>
    </location>
</feature>
<evidence type="ECO:0000313" key="4">
    <source>
        <dbReference type="Proteomes" id="UP001156666"/>
    </source>
</evidence>
<sequence>MEKLDVQKSEFNRSSADHQTNSQPEVATEMRTPPPLQFKIEESEQNELSSSEPDQLIANGAEDNPTENAENPEDNFPNDARGSDIIGQMESSFGQDFSNVNFIQNSQSALSIGARAFARGEEIHFAPGEFNPSTSRGRQLIGHELTHVIQQRQGRVSPTRQLKGFQLNDNSTLEQEADDLGEKASRGQKLNIEPFQLKSRGTVIQGDLLGMITGESQEEYNERRQRSLHENQETTSENLALRQEQPDQWLVAFDIAGEQHIIREYNSSHEIVTDSTYVNNRNFYRVGDVILSSSFTPAWLRRIFPGIDELIGEEQETTYWDVLGAYLDSHYGERKIGWKISAINTSNNESGEGTVSLQAVLFISENEAVSIPGRNGTRSRNRDSLHNDFSTNASFAFLTNAMDVIAVVTDFCVGLISGSIGLNVIRRSLGAAGLRLLPNVLRGPILRIVRFLGGSIAATSARVANKVIRDIGAQEENNQIRERAGVDQQEMHYEDIITDVLISELTSVISGRFTNFLNERISSGLSEALPAYLHQSLGTKVKTFIAQQIASGLGRGLHLGSAITAARRRASRGENYNQALEAEVTSKLAPVLSNPSNTASSILGNFVTTITASE</sequence>
<protein>
    <recommendedName>
        <fullName evidence="2">eCIS core domain-containing protein</fullName>
    </recommendedName>
</protein>
<proteinExistence type="predicted"/>
<evidence type="ECO:0000256" key="1">
    <source>
        <dbReference type="SAM" id="MobiDB-lite"/>
    </source>
</evidence>
<feature type="region of interest" description="Disordered" evidence="1">
    <location>
        <begin position="1"/>
        <end position="85"/>
    </location>
</feature>
<accession>A0AA37WFB4</accession>
<comment type="caution">
    <text evidence="3">The sequence shown here is derived from an EMBL/GenBank/DDBJ whole genome shotgun (WGS) entry which is preliminary data.</text>
</comment>
<dbReference type="Proteomes" id="UP001156666">
    <property type="component" value="Unassembled WGS sequence"/>
</dbReference>